<dbReference type="RefSeq" id="WP_003516816.1">
    <property type="nucleotide sequence ID" value="NZ_CP013828.1"/>
</dbReference>
<protein>
    <submittedName>
        <fullName evidence="1">Uncharacterized protein</fullName>
    </submittedName>
</protein>
<organism evidence="1 2">
    <name type="scientific">Acetivibrio thermocellus AD2</name>
    <dbReference type="NCBI Taxonomy" id="1138384"/>
    <lineage>
        <taxon>Bacteria</taxon>
        <taxon>Bacillati</taxon>
        <taxon>Bacillota</taxon>
        <taxon>Clostridia</taxon>
        <taxon>Eubacteriales</taxon>
        <taxon>Oscillospiraceae</taxon>
        <taxon>Acetivibrio</taxon>
    </lineage>
</organism>
<accession>A0AB36TJT8</accession>
<comment type="caution">
    <text evidence="1">The sequence shown here is derived from an EMBL/GenBank/DDBJ whole genome shotgun (WGS) entry which is preliminary data.</text>
</comment>
<gene>
    <name evidence="1" type="ORF">M972_112994</name>
</gene>
<name>A0AB36TJT8_ACETH</name>
<proteinExistence type="predicted"/>
<reference evidence="1 2" key="1">
    <citation type="submission" date="2017-09" db="EMBL/GenBank/DDBJ databases">
        <title>Evaluation of Pacific Biosciences Sequencing Technology to Finishing C. thermocellum Genome Sequences.</title>
        <authorList>
            <person name="Brown S."/>
        </authorList>
    </citation>
    <scope>NUCLEOTIDE SEQUENCE [LARGE SCALE GENOMIC DNA]</scope>
    <source>
        <strain evidence="1 2">AD2</strain>
    </source>
</reference>
<dbReference type="AlphaFoldDB" id="A0AB36TJT8"/>
<sequence length="175" mass="20317">MERGSKWKKQKGINDFPTKFEFSVELTEEKQEEEFREIIAGKLQNIMPSGVNSQTSGYVGFTPGMGLGIQMEAPFKVYEDLKKKVCMPYPIVFGPESIFSDIKRIPETEYRNVDTESGDKYIIALFNGDLRRMYNNYKYLFIDFYDKKYRDEDAEGDIKINGRIVARTKKGLKSL</sequence>
<evidence type="ECO:0000313" key="1">
    <source>
        <dbReference type="EMBL" id="PFH04167.1"/>
    </source>
</evidence>
<evidence type="ECO:0000313" key="2">
    <source>
        <dbReference type="Proteomes" id="UP000223596"/>
    </source>
</evidence>
<dbReference type="EMBL" id="PDBW01000001">
    <property type="protein sequence ID" value="PFH04167.1"/>
    <property type="molecule type" value="Genomic_DNA"/>
</dbReference>
<dbReference type="Proteomes" id="UP000223596">
    <property type="component" value="Unassembled WGS sequence"/>
</dbReference>